<feature type="domain" description="N-acetyltransferase" evidence="1">
    <location>
        <begin position="11"/>
        <end position="171"/>
    </location>
</feature>
<dbReference type="PROSITE" id="PS51186">
    <property type="entry name" value="GNAT"/>
    <property type="match status" value="1"/>
</dbReference>
<evidence type="ECO:0000313" key="3">
    <source>
        <dbReference type="Proteomes" id="UP001166571"/>
    </source>
</evidence>
<name>A0ABS7MD51_9SPHN</name>
<dbReference type="EMBL" id="JAILXK010000001">
    <property type="protein sequence ID" value="MBY4636935.1"/>
    <property type="molecule type" value="Genomic_DNA"/>
</dbReference>
<reference evidence="2" key="1">
    <citation type="submission" date="2021-08" db="EMBL/GenBank/DDBJ databases">
        <title>Sphingopyxis panaciterrulae sp. nov., isolated from the surface water of the Yellow Sea.</title>
        <authorList>
            <person name="Gao Z."/>
            <person name="Zhang D."/>
            <person name="Zhang A."/>
        </authorList>
    </citation>
    <scope>NUCLEOTIDE SEQUENCE</scope>
    <source>
        <strain evidence="2">XHP0097</strain>
    </source>
</reference>
<proteinExistence type="predicted"/>
<dbReference type="Pfam" id="PF13302">
    <property type="entry name" value="Acetyltransf_3"/>
    <property type="match status" value="1"/>
</dbReference>
<evidence type="ECO:0000313" key="2">
    <source>
        <dbReference type="EMBL" id="MBY4636935.1"/>
    </source>
</evidence>
<dbReference type="Proteomes" id="UP001166571">
    <property type="component" value="Unassembled WGS sequence"/>
</dbReference>
<dbReference type="SUPFAM" id="SSF55729">
    <property type="entry name" value="Acyl-CoA N-acyltransferases (Nat)"/>
    <property type="match status" value="1"/>
</dbReference>
<dbReference type="PANTHER" id="PTHR43792">
    <property type="entry name" value="GNAT FAMILY, PUTATIVE (AFU_ORTHOLOGUE AFUA_3G00765)-RELATED-RELATED"/>
    <property type="match status" value="1"/>
</dbReference>
<dbReference type="InterPro" id="IPR000182">
    <property type="entry name" value="GNAT_dom"/>
</dbReference>
<keyword evidence="3" id="KW-1185">Reference proteome</keyword>
<organism evidence="2 3">
    <name type="scientific">Sphingopyxis jiangsuensis</name>
    <dbReference type="NCBI Taxonomy" id="2871171"/>
    <lineage>
        <taxon>Bacteria</taxon>
        <taxon>Pseudomonadati</taxon>
        <taxon>Pseudomonadota</taxon>
        <taxon>Alphaproteobacteria</taxon>
        <taxon>Sphingomonadales</taxon>
        <taxon>Sphingomonadaceae</taxon>
        <taxon>Sphingopyxis</taxon>
    </lineage>
</organism>
<comment type="caution">
    <text evidence="2">The sequence shown here is derived from an EMBL/GenBank/DDBJ whole genome shotgun (WGS) entry which is preliminary data.</text>
</comment>
<sequence>MTAPTLTTDRLVLRQLVARDASALHATLSDPQVMHWWSSGAHGDLAETEAYIGFNTARDAGHLCWAITLGDDVALGWVILRERRAGVAELGYILRRDKWGQGIAREALARVIEHGFSEIGYRRIYADTDPDNAGSIALLERLGFSREAHLREEWETHIGVRDSFIYGLLRGEWTAHAAERAMEHG</sequence>
<evidence type="ECO:0000259" key="1">
    <source>
        <dbReference type="PROSITE" id="PS51186"/>
    </source>
</evidence>
<dbReference type="InterPro" id="IPR016181">
    <property type="entry name" value="Acyl_CoA_acyltransferase"/>
</dbReference>
<dbReference type="Gene3D" id="3.40.630.30">
    <property type="match status" value="1"/>
</dbReference>
<dbReference type="RefSeq" id="WP_222136206.1">
    <property type="nucleotide sequence ID" value="NZ_JAILXK010000001.1"/>
</dbReference>
<gene>
    <name evidence="2" type="ORF">K5P26_07270</name>
</gene>
<accession>A0ABS7MD51</accession>
<protein>
    <submittedName>
        <fullName evidence="2">GNAT family N-acetyltransferase</fullName>
    </submittedName>
</protein>
<dbReference type="InterPro" id="IPR051531">
    <property type="entry name" value="N-acetyltransferase"/>
</dbReference>